<dbReference type="Gene3D" id="3.90.1150.10">
    <property type="entry name" value="Aspartate Aminotransferase, domain 1"/>
    <property type="match status" value="1"/>
</dbReference>
<dbReference type="SUPFAM" id="SSF53383">
    <property type="entry name" value="PLP-dependent transferases"/>
    <property type="match status" value="1"/>
</dbReference>
<dbReference type="InterPro" id="IPR000192">
    <property type="entry name" value="Aminotrans_V_dom"/>
</dbReference>
<dbReference type="Gene3D" id="3.40.640.10">
    <property type="entry name" value="Type I PLP-dependent aspartate aminotransferase-like (Major domain)"/>
    <property type="match status" value="1"/>
</dbReference>
<comment type="caution">
    <text evidence="3">The sequence shown here is derived from an EMBL/GenBank/DDBJ whole genome shotgun (WGS) entry which is preliminary data.</text>
</comment>
<feature type="domain" description="Aminotransferase class V" evidence="2">
    <location>
        <begin position="108"/>
        <end position="481"/>
    </location>
</feature>
<proteinExistence type="predicted"/>
<dbReference type="PANTHER" id="PTHR14237:SF80">
    <property type="entry name" value="MOLYBDENUM COFACTOR SULFURASE"/>
    <property type="match status" value="1"/>
</dbReference>
<accession>A0A139HQG9</accession>
<feature type="compositionally biased region" description="Polar residues" evidence="1">
    <location>
        <begin position="73"/>
        <end position="83"/>
    </location>
</feature>
<feature type="region of interest" description="Disordered" evidence="1">
    <location>
        <begin position="702"/>
        <end position="736"/>
    </location>
</feature>
<evidence type="ECO:0000259" key="2">
    <source>
        <dbReference type="Pfam" id="PF00266"/>
    </source>
</evidence>
<feature type="region of interest" description="Disordered" evidence="1">
    <location>
        <begin position="568"/>
        <end position="607"/>
    </location>
</feature>
<dbReference type="Proteomes" id="UP000070133">
    <property type="component" value="Unassembled WGS sequence"/>
</dbReference>
<organism evidence="3 4">
    <name type="scientific">Pseudocercospora eumusae</name>
    <dbReference type="NCBI Taxonomy" id="321146"/>
    <lineage>
        <taxon>Eukaryota</taxon>
        <taxon>Fungi</taxon>
        <taxon>Dikarya</taxon>
        <taxon>Ascomycota</taxon>
        <taxon>Pezizomycotina</taxon>
        <taxon>Dothideomycetes</taxon>
        <taxon>Dothideomycetidae</taxon>
        <taxon>Mycosphaerellales</taxon>
        <taxon>Mycosphaerellaceae</taxon>
        <taxon>Pseudocercospora</taxon>
    </lineage>
</organism>
<keyword evidence="4" id="KW-1185">Reference proteome</keyword>
<dbReference type="OrthoDB" id="10264306at2759"/>
<reference evidence="3 4" key="1">
    <citation type="submission" date="2015-07" db="EMBL/GenBank/DDBJ databases">
        <title>Comparative genomics of the Sigatoka disease complex on banana suggests a link between parallel evolutionary changes in Pseudocercospora fijiensis and Pseudocercospora eumusae and increased virulence on the banana host.</title>
        <authorList>
            <person name="Chang T.-C."/>
            <person name="Salvucci A."/>
            <person name="Crous P.W."/>
            <person name="Stergiopoulos I."/>
        </authorList>
    </citation>
    <scope>NUCLEOTIDE SEQUENCE [LARGE SCALE GENOMIC DNA]</scope>
    <source>
        <strain evidence="3 4">CBS 114824</strain>
    </source>
</reference>
<sequence length="747" mass="81804">MAYSPAMDIPPHIVDTLQANDASSQRHLDTDSTRSPQKSPLTPIFHDSLYNPHSSAEDLSTTSDSGNEGDYQTDFTTPESSESCPEDMQPDDVEDFRDREYPQLKGKTYLDHGGTTLYAKSLVEEFSADLISNLYGNPHSASTPSAIAGHRVDTIRERALRFFNADPDDFDLVFVANATAAIKLVIDCFKDHASASNTPVWYGYHRDAHTSLVGVRESTKMHRCFTSDEEVDIWISSGGLGGPRARQLGLFAYPGQSNMTGRRLPLSWPGRIRKSFHKAATYTLLDAAALASTAPLDLTDPATAPDFVALSFYKIFGFPNIGALIVRKDSAHVLESRRYFGGGTVEMIVSINDTWHAKKDTTIHDRLEDGTLPFHSIFALDHAMNVHERLYGPNPMKFISYHTAQLGRRLFEGLSALKHANGLPLARIYKDENAIYGDPSVQGATIAFNIQRADGTLVGFEDVEEAADERSIFVRSGSLCNPGGVATYLNWSPAEMKAAYAAGHRCTNPTQIMLGKPTGVVRVSLGAMSTASDVNILLRFLEEVYVSTDGDQSISATANPSLTGLEPSCLDASCRPPPPLPSLDTSPSLDRSNTAPSTAASSSADDLKIWEAGQNAPPTSNSRPPFIPADYVKMRKPWEEEMRKHTANYAMEIKVREVEDSSMFSRNNGTPSVKARKFGRSVVNLLRTKSHVPTTDQSAFVLNNRPRLPPASPLPPELPRHSGGGGTRSRRHSQERHIQNVVQALGM</sequence>
<dbReference type="STRING" id="321146.A0A139HQG9"/>
<dbReference type="EMBL" id="LFZN01000019">
    <property type="protein sequence ID" value="KXT04708.1"/>
    <property type="molecule type" value="Genomic_DNA"/>
</dbReference>
<feature type="compositionally biased region" description="Low complexity" evidence="1">
    <location>
        <begin position="582"/>
        <end position="604"/>
    </location>
</feature>
<evidence type="ECO:0000256" key="1">
    <source>
        <dbReference type="SAM" id="MobiDB-lite"/>
    </source>
</evidence>
<feature type="compositionally biased region" description="Polar residues" evidence="1">
    <location>
        <begin position="51"/>
        <end position="66"/>
    </location>
</feature>
<dbReference type="GO" id="GO:0043545">
    <property type="term" value="P:molybdopterin cofactor metabolic process"/>
    <property type="evidence" value="ECO:0007669"/>
    <property type="project" value="TreeGrafter"/>
</dbReference>
<dbReference type="AlphaFoldDB" id="A0A139HQG9"/>
<dbReference type="PANTHER" id="PTHR14237">
    <property type="entry name" value="MOLYBDOPTERIN COFACTOR SULFURASE MOSC"/>
    <property type="match status" value="1"/>
</dbReference>
<feature type="region of interest" description="Disordered" evidence="1">
    <location>
        <begin position="1"/>
        <end position="90"/>
    </location>
</feature>
<dbReference type="InterPro" id="IPR015421">
    <property type="entry name" value="PyrdxlP-dep_Trfase_major"/>
</dbReference>
<dbReference type="InterPro" id="IPR015424">
    <property type="entry name" value="PyrdxlP-dep_Trfase"/>
</dbReference>
<evidence type="ECO:0000313" key="3">
    <source>
        <dbReference type="EMBL" id="KXT04708.1"/>
    </source>
</evidence>
<evidence type="ECO:0000313" key="4">
    <source>
        <dbReference type="Proteomes" id="UP000070133"/>
    </source>
</evidence>
<feature type="compositionally biased region" description="Pro residues" evidence="1">
    <location>
        <begin position="707"/>
        <end position="717"/>
    </location>
</feature>
<name>A0A139HQG9_9PEZI</name>
<protein>
    <recommendedName>
        <fullName evidence="2">Aminotransferase class V domain-containing protein</fullName>
    </recommendedName>
</protein>
<dbReference type="InterPro" id="IPR015422">
    <property type="entry name" value="PyrdxlP-dep_Trfase_small"/>
</dbReference>
<dbReference type="Pfam" id="PF00266">
    <property type="entry name" value="Aminotran_5"/>
    <property type="match status" value="1"/>
</dbReference>
<gene>
    <name evidence="3" type="ORF">AC578_2074</name>
</gene>
<dbReference type="GO" id="GO:0008265">
    <property type="term" value="F:molybdenum cofactor sulfurtransferase activity"/>
    <property type="evidence" value="ECO:0007669"/>
    <property type="project" value="TreeGrafter"/>
</dbReference>